<feature type="domain" description="4Fe-4S His(Cys)3-ligated-type" evidence="8">
    <location>
        <begin position="104"/>
        <end position="165"/>
    </location>
</feature>
<dbReference type="PANTHER" id="PTHR42783:SF3">
    <property type="entry name" value="GLUTAMATE SYNTHASE [NADPH] SMALL CHAIN-RELATED"/>
    <property type="match status" value="1"/>
</dbReference>
<dbReference type="CDD" id="cd00207">
    <property type="entry name" value="fer2"/>
    <property type="match status" value="1"/>
</dbReference>
<dbReference type="EMBL" id="MLJW01000650">
    <property type="protein sequence ID" value="OIQ84044.1"/>
    <property type="molecule type" value="Genomic_DNA"/>
</dbReference>
<evidence type="ECO:0000256" key="5">
    <source>
        <dbReference type="ARBA" id="ARBA00023014"/>
    </source>
</evidence>
<dbReference type="GO" id="GO:0051539">
    <property type="term" value="F:4 iron, 4 sulfur cluster binding"/>
    <property type="evidence" value="ECO:0007669"/>
    <property type="project" value="UniProtKB-KW"/>
</dbReference>
<dbReference type="Pfam" id="PF07992">
    <property type="entry name" value="Pyr_redox_2"/>
    <property type="match status" value="1"/>
</dbReference>
<dbReference type="Pfam" id="PF13510">
    <property type="entry name" value="Fer2_4"/>
    <property type="match status" value="1"/>
</dbReference>
<keyword evidence="1" id="KW-0004">4Fe-4S</keyword>
<dbReference type="PROSITE" id="PS51839">
    <property type="entry name" value="4FE4S_HC3"/>
    <property type="match status" value="1"/>
</dbReference>
<dbReference type="SUPFAM" id="SSF54862">
    <property type="entry name" value="4Fe-4S ferredoxins"/>
    <property type="match status" value="1"/>
</dbReference>
<evidence type="ECO:0000313" key="9">
    <source>
        <dbReference type="EMBL" id="OIQ84044.1"/>
    </source>
</evidence>
<dbReference type="SUPFAM" id="SSF54292">
    <property type="entry name" value="2Fe-2S ferredoxin-like"/>
    <property type="match status" value="1"/>
</dbReference>
<dbReference type="PANTHER" id="PTHR42783">
    <property type="entry name" value="GLUTAMATE SYNTHASE [NADPH] SMALL CHAIN"/>
    <property type="match status" value="1"/>
</dbReference>
<keyword evidence="4" id="KW-0408">Iron</keyword>
<dbReference type="InterPro" id="IPR028261">
    <property type="entry name" value="DPD_II"/>
</dbReference>
<keyword evidence="5" id="KW-0411">Iron-sulfur</keyword>
<dbReference type="GO" id="GO:0046872">
    <property type="term" value="F:metal ion binding"/>
    <property type="evidence" value="ECO:0007669"/>
    <property type="project" value="UniProtKB-KW"/>
</dbReference>
<evidence type="ECO:0000259" key="8">
    <source>
        <dbReference type="PROSITE" id="PS51839"/>
    </source>
</evidence>
<dbReference type="GO" id="GO:0016491">
    <property type="term" value="F:oxidoreductase activity"/>
    <property type="evidence" value="ECO:0007669"/>
    <property type="project" value="UniProtKB-KW"/>
</dbReference>
<keyword evidence="2" id="KW-0479">Metal-binding</keyword>
<dbReference type="Pfam" id="PF14691">
    <property type="entry name" value="Fer4_20"/>
    <property type="match status" value="1"/>
</dbReference>
<organism evidence="9">
    <name type="scientific">mine drainage metagenome</name>
    <dbReference type="NCBI Taxonomy" id="410659"/>
    <lineage>
        <taxon>unclassified sequences</taxon>
        <taxon>metagenomes</taxon>
        <taxon>ecological metagenomes</taxon>
    </lineage>
</organism>
<evidence type="ECO:0000256" key="3">
    <source>
        <dbReference type="ARBA" id="ARBA00022737"/>
    </source>
</evidence>
<evidence type="ECO:0000259" key="7">
    <source>
        <dbReference type="PROSITE" id="PS51379"/>
    </source>
</evidence>
<dbReference type="Gene3D" id="3.30.70.20">
    <property type="match status" value="1"/>
</dbReference>
<dbReference type="SUPFAM" id="SSF51971">
    <property type="entry name" value="Nucleotide-binding domain"/>
    <property type="match status" value="2"/>
</dbReference>
<dbReference type="EC" id="1.-.-.-" evidence="9"/>
<evidence type="ECO:0000259" key="6">
    <source>
        <dbReference type="PROSITE" id="PS51085"/>
    </source>
</evidence>
<feature type="domain" description="4Fe-4S ferredoxin-type" evidence="7">
    <location>
        <begin position="227"/>
        <end position="256"/>
    </location>
</feature>
<evidence type="ECO:0000256" key="1">
    <source>
        <dbReference type="ARBA" id="ARBA00022485"/>
    </source>
</evidence>
<dbReference type="InterPro" id="IPR023753">
    <property type="entry name" value="FAD/NAD-binding_dom"/>
</dbReference>
<dbReference type="Gene3D" id="3.10.20.740">
    <property type="match status" value="1"/>
</dbReference>
<comment type="caution">
    <text evidence="9">The sequence shown here is derived from an EMBL/GenBank/DDBJ whole genome shotgun (WGS) entry which is preliminary data.</text>
</comment>
<dbReference type="FunFam" id="3.30.70.20:FF:000035">
    <property type="entry name" value="Iron hydrogenase 1"/>
    <property type="match status" value="1"/>
</dbReference>
<dbReference type="InterPro" id="IPR036010">
    <property type="entry name" value="2Fe-2S_ferredoxin-like_sf"/>
</dbReference>
<evidence type="ECO:0000256" key="2">
    <source>
        <dbReference type="ARBA" id="ARBA00022723"/>
    </source>
</evidence>
<gene>
    <name evidence="9" type="primary">sfrB_5</name>
    <name evidence="9" type="ORF">GALL_341530</name>
</gene>
<keyword evidence="3" id="KW-0677">Repeat</keyword>
<dbReference type="PROSITE" id="PS51379">
    <property type="entry name" value="4FE4S_FER_2"/>
    <property type="match status" value="1"/>
</dbReference>
<reference evidence="9" key="1">
    <citation type="submission" date="2016-10" db="EMBL/GenBank/DDBJ databases">
        <title>Sequence of Gallionella enrichment culture.</title>
        <authorList>
            <person name="Poehlein A."/>
            <person name="Muehling M."/>
            <person name="Daniel R."/>
        </authorList>
    </citation>
    <scope>NUCLEOTIDE SEQUENCE</scope>
</reference>
<name>A0A1J5QW59_9ZZZZ</name>
<dbReference type="Gene3D" id="1.10.1060.10">
    <property type="entry name" value="Alpha-helical ferredoxin"/>
    <property type="match status" value="1"/>
</dbReference>
<dbReference type="PROSITE" id="PS00198">
    <property type="entry name" value="4FE4S_FER_1"/>
    <property type="match status" value="1"/>
</dbReference>
<evidence type="ECO:0000256" key="4">
    <source>
        <dbReference type="ARBA" id="ARBA00023004"/>
    </source>
</evidence>
<dbReference type="AlphaFoldDB" id="A0A1J5QW59"/>
<dbReference type="InterPro" id="IPR019574">
    <property type="entry name" value="NADH_UbQ_OxRdtase_Gsu_4Fe4S-bd"/>
</dbReference>
<dbReference type="PRINTS" id="PR00368">
    <property type="entry name" value="FADPNR"/>
</dbReference>
<dbReference type="SUPFAM" id="SSF46548">
    <property type="entry name" value="alpha-helical ferredoxin"/>
    <property type="match status" value="1"/>
</dbReference>
<keyword evidence="9" id="KW-0560">Oxidoreductase</keyword>
<dbReference type="InterPro" id="IPR017896">
    <property type="entry name" value="4Fe4S_Fe-S-bd"/>
</dbReference>
<accession>A0A1J5QW59</accession>
<dbReference type="InterPro" id="IPR009051">
    <property type="entry name" value="Helical_ferredxn"/>
</dbReference>
<dbReference type="Gene3D" id="3.50.50.60">
    <property type="entry name" value="FAD/NAD(P)-binding domain"/>
    <property type="match status" value="2"/>
</dbReference>
<dbReference type="InterPro" id="IPR036188">
    <property type="entry name" value="FAD/NAD-bd_sf"/>
</dbReference>
<dbReference type="InterPro" id="IPR001041">
    <property type="entry name" value="2Fe-2S_ferredoxin-type"/>
</dbReference>
<dbReference type="Pfam" id="PF12838">
    <property type="entry name" value="Fer4_7"/>
    <property type="match status" value="1"/>
</dbReference>
<protein>
    <submittedName>
        <fullName evidence="9">NADPH-Fe(3+) oxidoreductase subunit beta</fullName>
        <ecNumber evidence="9">1.-.-.-</ecNumber>
    </submittedName>
</protein>
<feature type="domain" description="2Fe-2S ferredoxin-type" evidence="6">
    <location>
        <begin position="18"/>
        <end position="104"/>
    </location>
</feature>
<dbReference type="PROSITE" id="PS51085">
    <property type="entry name" value="2FE2S_FER_2"/>
    <property type="match status" value="1"/>
</dbReference>
<proteinExistence type="predicted"/>
<dbReference type="InterPro" id="IPR017900">
    <property type="entry name" value="4Fe4S_Fe_S_CS"/>
</dbReference>
<dbReference type="PRINTS" id="PR00469">
    <property type="entry name" value="PNDRDTASEII"/>
</dbReference>
<sequence>MTVQAVRWWKKDREAALSPVAVTIDGTSFEAPEGASLLSVATAAGIYIPALCAHPDLPPASQRGSAGDGGCKLCVVEVEGQPGLTSACSLAVTAGMRVTTQSPAIAKLRGERIAEILGNHPHVCLTCPQRDGCSRTTCSFGNPVEARCCSIFSNCELRKVADYVGIPATTPPYKPVSLPVIKDEPFYDRDYNLCIDCRRCLVACNEVRGVGCLEVKNTGGRTWVGTIAPTLIESGCKFCSACVTVCPTGALTDRTLDVARLEASQVPCKAACPAGIDVPRYVQLVGLGRYAEAVAVVREKLPFPGILGRACFSPCESVCRRKQLDDPLSIRSLKRIAADHDTGLWRDRSKQLAPSGRRAAVIGAGPAGLTAAYYLAKKGHAVKIYDALPAAGGMARYGIPSYRVPLSVIDQEVAEVEKLGVEFAFDTRIEKLDELFDQGYQAVFLGIGAQGGERLGIPGDDLPNVVDSPTFLRAATQGKIDGTAIGKRVAVIGGGNVATDNCRSARRLGAGFVDLVYRRTHEEMPAREDEIQGCIDEGVNLRFLTAPKKIELNPSGASRLLITYARMELGEADASGRRRPVEVIGSEFQEEVDLVIAAIGQHPEAHPGYLVQAGKGGRLQVREDSMLTSRPGVFAGGDCVLGPSTLIESVAQGRIAAAAMDAFLGGDGDIEETLLPEDWDTDPHIGREEGFNQKKRFHPLMIAPGQRDNWDEVELGLAQSDARAEALRCLKCNLAAKIEDMVLPPESWLEFNPASVATVGTEAGVYQLLDADKKVLAIKGVDNLRAGLETMLDKADIAKFFVVEDAPFFSQRENQLVQAYMQQYGAMPPGVGADEMDDLF</sequence>